<dbReference type="GO" id="GO:0042054">
    <property type="term" value="F:histone methyltransferase activity"/>
    <property type="evidence" value="ECO:0007669"/>
    <property type="project" value="TreeGrafter"/>
</dbReference>
<dbReference type="AlphaFoldDB" id="A0A0N4WAI9"/>
<evidence type="ECO:0000313" key="5">
    <source>
        <dbReference type="WBParaSite" id="HPLM_0000740101-mRNA-1"/>
    </source>
</evidence>
<dbReference type="PROSITE" id="PS51678">
    <property type="entry name" value="SAM_MT_PRMT"/>
    <property type="match status" value="1"/>
</dbReference>
<dbReference type="GO" id="GO:0032259">
    <property type="term" value="P:methylation"/>
    <property type="evidence" value="ECO:0007669"/>
    <property type="project" value="UniProtKB-KW"/>
</dbReference>
<dbReference type="WBParaSite" id="HPLM_0000740101-mRNA-1">
    <property type="protein sequence ID" value="HPLM_0000740101-mRNA-1"/>
    <property type="gene ID" value="HPLM_0000740101"/>
</dbReference>
<keyword evidence="4" id="KW-1185">Reference proteome</keyword>
<dbReference type="CDD" id="cd02440">
    <property type="entry name" value="AdoMet_MTases"/>
    <property type="match status" value="1"/>
</dbReference>
<dbReference type="Pfam" id="PF06325">
    <property type="entry name" value="PrmA"/>
    <property type="match status" value="1"/>
</dbReference>
<dbReference type="Proteomes" id="UP000268014">
    <property type="component" value="Unassembled WGS sequence"/>
</dbReference>
<dbReference type="EMBL" id="UZAF01016651">
    <property type="protein sequence ID" value="VDO31756.1"/>
    <property type="molecule type" value="Genomic_DNA"/>
</dbReference>
<keyword evidence="2" id="KW-0808">Transferase</keyword>
<dbReference type="PANTHER" id="PTHR11006:SF60">
    <property type="entry name" value="PROTEIN ARGININE N-METHYLTRANSFERASE 9"/>
    <property type="match status" value="1"/>
</dbReference>
<organism evidence="5">
    <name type="scientific">Haemonchus placei</name>
    <name type="common">Barber's pole worm</name>
    <dbReference type="NCBI Taxonomy" id="6290"/>
    <lineage>
        <taxon>Eukaryota</taxon>
        <taxon>Metazoa</taxon>
        <taxon>Ecdysozoa</taxon>
        <taxon>Nematoda</taxon>
        <taxon>Chromadorea</taxon>
        <taxon>Rhabditida</taxon>
        <taxon>Rhabditina</taxon>
        <taxon>Rhabditomorpha</taxon>
        <taxon>Strongyloidea</taxon>
        <taxon>Trichostrongylidae</taxon>
        <taxon>Haemonchus</taxon>
    </lineage>
</organism>
<dbReference type="InterPro" id="IPR025799">
    <property type="entry name" value="Arg_MeTrfase"/>
</dbReference>
<dbReference type="GO" id="GO:0016274">
    <property type="term" value="F:protein-arginine N-methyltransferase activity"/>
    <property type="evidence" value="ECO:0007669"/>
    <property type="project" value="InterPro"/>
</dbReference>
<keyword evidence="1 2" id="KW-0949">S-adenosyl-L-methionine</keyword>
<protein>
    <submittedName>
        <fullName evidence="5">Protein arginine N-methyltransferase</fullName>
    </submittedName>
</protein>
<evidence type="ECO:0000313" key="3">
    <source>
        <dbReference type="EMBL" id="VDO31756.1"/>
    </source>
</evidence>
<dbReference type="STRING" id="6290.A0A0N4WAI9"/>
<accession>A0A0N4WAI9</accession>
<evidence type="ECO:0000256" key="2">
    <source>
        <dbReference type="PROSITE-ProRule" id="PRU01015"/>
    </source>
</evidence>
<dbReference type="OrthoDB" id="5980806at2759"/>
<gene>
    <name evidence="3" type="ORF">HPLM_LOCUS7393</name>
</gene>
<dbReference type="Gene3D" id="2.70.160.11">
    <property type="entry name" value="Hnrnp arginine n-methyltransferase1"/>
    <property type="match status" value="2"/>
</dbReference>
<dbReference type="Gene3D" id="3.40.50.150">
    <property type="entry name" value="Vaccinia Virus protein VP39"/>
    <property type="match status" value="1"/>
</dbReference>
<dbReference type="GO" id="GO:0005634">
    <property type="term" value="C:nucleus"/>
    <property type="evidence" value="ECO:0007669"/>
    <property type="project" value="TreeGrafter"/>
</dbReference>
<name>A0A0N4WAI9_HAEPC</name>
<reference evidence="5" key="1">
    <citation type="submission" date="2016-04" db="UniProtKB">
        <authorList>
            <consortium name="WormBaseParasite"/>
        </authorList>
    </citation>
    <scope>IDENTIFICATION</scope>
</reference>
<dbReference type="OMA" id="NIMDQWH"/>
<evidence type="ECO:0000313" key="4">
    <source>
        <dbReference type="Proteomes" id="UP000268014"/>
    </source>
</evidence>
<dbReference type="PANTHER" id="PTHR11006">
    <property type="entry name" value="PROTEIN ARGININE N-METHYLTRANSFERASE"/>
    <property type="match status" value="1"/>
</dbReference>
<keyword evidence="2" id="KW-0489">Methyltransferase</keyword>
<reference evidence="3 4" key="2">
    <citation type="submission" date="2018-11" db="EMBL/GenBank/DDBJ databases">
        <authorList>
            <consortium name="Pathogen Informatics"/>
        </authorList>
    </citation>
    <scope>NUCLEOTIDE SEQUENCE [LARGE SCALE GENOMIC DNA]</scope>
    <source>
        <strain evidence="3 4">MHpl1</strain>
    </source>
</reference>
<evidence type="ECO:0000256" key="1">
    <source>
        <dbReference type="ARBA" id="ARBA00022691"/>
    </source>
</evidence>
<dbReference type="SUPFAM" id="SSF53335">
    <property type="entry name" value="S-adenosyl-L-methionine-dependent methyltransferases"/>
    <property type="match status" value="1"/>
</dbReference>
<dbReference type="InterPro" id="IPR029063">
    <property type="entry name" value="SAM-dependent_MTases_sf"/>
</dbReference>
<proteinExistence type="predicted"/>
<sequence length="715" mass="81272">MKYSLYLARKYAAEGWWDRSIRHYLTVLYTYQASFKDVEQREIEFADEFRKVLESWMCYSRNADSCLSALFAPILNLFPKCVPIVTLLSEHVSGSALFLEDSGETGVCSYDNLNAAINAECDQLMGAVFRVSSANMRSGVFDQWHIWPVQERNSMFFDALKNTISPNDHVLDIGTGTGILSIYAARCGASKITAIEANPTLYQMAKRILALNGVGNVKVVQEYSYEYDPEEDDLADVVVSEILDCCAFGEGVIPAFLDAHLRLATNTARFIPSNVTLFATLLESPSIYLSHSFTSPSGKEYRSEYVPCNGQKPSEPYWCIRVSDLADAKHLSTPHRLLGVDFQNINELHRYVFGQSGVIKISTNCSGTLHAVAVHFKALIWGDQYIDTSKSTCWEQGIFPLPYPMRVNEGDVVVLNWTLKRTRLDISVDLIQNSEELIPSRELIPRSQLDYRTMNNDMLLFAITRMLPSVSRYSWNLDGELSAEELGIVRYLPHFLIDSKDIHGAVESEVDEGYADQCVVVWPIRGDGSVSEVFLNLLRTLRARNDIPLSLKHCGFLTDRLSAHGVLVSSERLSKLTRVREDSLCGADLSPIRMYNLLEYRDIEISTFEHQICSNEFRFLHLGEEDTELLSKKIEVKCTSAGLVEGVLYWWQLDQYYSTRQDRGTFFIFREPISVNVGTLKWEQKFLLIKLYHWDMHDYVIMNTAFTFGGSPIRS</sequence>